<gene>
    <name evidence="2" type="ORF">SAMN04488690_1444</name>
</gene>
<dbReference type="InterPro" id="IPR016181">
    <property type="entry name" value="Acyl_CoA_acyltransferase"/>
</dbReference>
<proteinExistence type="predicted"/>
<dbReference type="RefSeq" id="WP_080149116.1">
    <property type="nucleotide sequence ID" value="NZ_FWEU01000002.1"/>
</dbReference>
<keyword evidence="2" id="KW-0687">Ribonucleoprotein</keyword>
<reference evidence="3" key="1">
    <citation type="submission" date="2016-10" db="EMBL/GenBank/DDBJ databases">
        <authorList>
            <person name="Varghese N."/>
        </authorList>
    </citation>
    <scope>NUCLEOTIDE SEQUENCE [LARGE SCALE GENOMIC DNA]</scope>
    <source>
        <strain evidence="3">92MFCol6.1</strain>
    </source>
</reference>
<protein>
    <submittedName>
        <fullName evidence="2">Ribosomal protein S18 acetylase RimI</fullName>
    </submittedName>
</protein>
<dbReference type="GO" id="GO:0005840">
    <property type="term" value="C:ribosome"/>
    <property type="evidence" value="ECO:0007669"/>
    <property type="project" value="UniProtKB-KW"/>
</dbReference>
<evidence type="ECO:0000313" key="3">
    <source>
        <dbReference type="Proteomes" id="UP000191133"/>
    </source>
</evidence>
<accession>A0A1W1GWX1</accession>
<dbReference type="Proteomes" id="UP000191133">
    <property type="component" value="Unassembled WGS sequence"/>
</dbReference>
<dbReference type="GO" id="GO:0016747">
    <property type="term" value="F:acyltransferase activity, transferring groups other than amino-acyl groups"/>
    <property type="evidence" value="ECO:0007669"/>
    <property type="project" value="InterPro"/>
</dbReference>
<evidence type="ECO:0000259" key="1">
    <source>
        <dbReference type="PROSITE" id="PS51186"/>
    </source>
</evidence>
<dbReference type="EMBL" id="FWEU01000002">
    <property type="protein sequence ID" value="SLM23744.1"/>
    <property type="molecule type" value="Genomic_DNA"/>
</dbReference>
<evidence type="ECO:0000313" key="2">
    <source>
        <dbReference type="EMBL" id="SLM23744.1"/>
    </source>
</evidence>
<name>A0A1W1GWX1_9GAMM</name>
<sequence>MERADAPATANAEDARELCARLSAFNRASSGFNFEDVPVRLVWRDEQGELRGGLLADVCAGWLQVHVLWVDPELRGRGIGQRLLADAEAQARDVGACGVMLDTFDWQAEHFYLRQGYEVFGRLPDCPPGHERIYLRKVLPVL</sequence>
<dbReference type="InterPro" id="IPR000182">
    <property type="entry name" value="GNAT_dom"/>
</dbReference>
<feature type="domain" description="N-acetyltransferase" evidence="1">
    <location>
        <begin position="1"/>
        <end position="140"/>
    </location>
</feature>
<dbReference type="AlphaFoldDB" id="A0A1W1GWX1"/>
<dbReference type="CDD" id="cd04301">
    <property type="entry name" value="NAT_SF"/>
    <property type="match status" value="1"/>
</dbReference>
<dbReference type="SUPFAM" id="SSF55729">
    <property type="entry name" value="Acyl-CoA N-acyltransferases (Nat)"/>
    <property type="match status" value="1"/>
</dbReference>
<dbReference type="PROSITE" id="PS51186">
    <property type="entry name" value="GNAT"/>
    <property type="match status" value="1"/>
</dbReference>
<dbReference type="Pfam" id="PF00583">
    <property type="entry name" value="Acetyltransf_1"/>
    <property type="match status" value="1"/>
</dbReference>
<dbReference type="Gene3D" id="3.40.630.30">
    <property type="match status" value="1"/>
</dbReference>
<keyword evidence="2" id="KW-0689">Ribosomal protein</keyword>
<organism evidence="2 3">
    <name type="scientific">Stenotrophomonas indicatrix</name>
    <dbReference type="NCBI Taxonomy" id="2045451"/>
    <lineage>
        <taxon>Bacteria</taxon>
        <taxon>Pseudomonadati</taxon>
        <taxon>Pseudomonadota</taxon>
        <taxon>Gammaproteobacteria</taxon>
        <taxon>Lysobacterales</taxon>
        <taxon>Lysobacteraceae</taxon>
        <taxon>Stenotrophomonas</taxon>
    </lineage>
</organism>